<dbReference type="PANTHER" id="PTHR30203">
    <property type="entry name" value="OUTER MEMBRANE CATION EFFLUX PROTEIN"/>
    <property type="match status" value="1"/>
</dbReference>
<comment type="subcellular location">
    <subcellularLocation>
        <location evidence="2">Cell membrane</location>
        <topology evidence="2">Lipid-anchor</topology>
    </subcellularLocation>
</comment>
<dbReference type="GO" id="GO:0005886">
    <property type="term" value="C:plasma membrane"/>
    <property type="evidence" value="ECO:0007669"/>
    <property type="project" value="UniProtKB-SubCell"/>
</dbReference>
<keyword evidence="2" id="KW-0564">Palmitate</keyword>
<dbReference type="Gene3D" id="1.20.1600.10">
    <property type="entry name" value="Outer membrane efflux proteins (OEP)"/>
    <property type="match status" value="1"/>
</dbReference>
<dbReference type="Pfam" id="PF02321">
    <property type="entry name" value="OEP"/>
    <property type="match status" value="2"/>
</dbReference>
<accession>A0A7Y7M4G2</accession>
<dbReference type="PANTHER" id="PTHR30203:SF25">
    <property type="entry name" value="OUTER MEMBRANE PROTEIN-RELATED"/>
    <property type="match status" value="1"/>
</dbReference>
<evidence type="ECO:0000313" key="4">
    <source>
        <dbReference type="EMBL" id="NVN09952.1"/>
    </source>
</evidence>
<keyword evidence="2" id="KW-0812">Transmembrane</keyword>
<keyword evidence="2" id="KW-0449">Lipoprotein</keyword>
<name>A0A7Y7M4G2_9PROT</name>
<dbReference type="Proteomes" id="UP000534870">
    <property type="component" value="Unassembled WGS sequence"/>
</dbReference>
<evidence type="ECO:0000256" key="1">
    <source>
        <dbReference type="ARBA" id="ARBA00007613"/>
    </source>
</evidence>
<dbReference type="RefSeq" id="WP_176638748.1">
    <property type="nucleotide sequence ID" value="NZ_JABXXP010000010.1"/>
</dbReference>
<dbReference type="InterPro" id="IPR010131">
    <property type="entry name" value="MdtP/NodT-like"/>
</dbReference>
<dbReference type="EMBL" id="JABXXP010000010">
    <property type="protein sequence ID" value="NVN09952.1"/>
    <property type="molecule type" value="Genomic_DNA"/>
</dbReference>
<dbReference type="Gene3D" id="2.20.200.10">
    <property type="entry name" value="Outer membrane efflux proteins (OEP)"/>
    <property type="match status" value="1"/>
</dbReference>
<keyword evidence="2" id="KW-0472">Membrane</keyword>
<protein>
    <submittedName>
        <fullName evidence="4">Efflux transporter outer membrane subunit</fullName>
    </submittedName>
</protein>
<dbReference type="PROSITE" id="PS51257">
    <property type="entry name" value="PROKAR_LIPOPROTEIN"/>
    <property type="match status" value="1"/>
</dbReference>
<sequence length="506" mass="55474">MRMKNQGTGRAGLLLGAAGLLAACTVGPRYQPDRMAIPARFAEDGHAATPAEIARTTAEMKDWWHRFGDAELDRLVDRAIAGNYDLRIAGQRILAERALRDAQASAWYPQIDASTVAGDSRYSINIDNWPIRPGNPANRPEASYLSYGVSASWQLDVFGRIRRSVEAQERAVEETVEDRRAVLMTMLSELAGDYMVLRDTQLRLQIAERNIRVAQDARDLAQRLYQQGVGTTLQVAQAQSELETQIAAREPLRTHIAQITHALDVLMGQMPGTSAAALEQPGPLPRVPDFPATVPSVVLANRPDIRRAERAYAEATARIGVAVAQLYPNFSIPLSFNPNASAMYQLFETGALSWQFFMMASLPLMHGGKLTAQVRAAQAAAEASRLAYRRTVLQAFREVEDAMAAWHDDVEHTEWLHRAAQDSALASDRARRLYGAGLVGFLDVLTTERTALAAENAEAVARLERLQDAVALYTAIGAGWQGVPLTASALPVSLETQHALARAFQQ</sequence>
<comment type="caution">
    <text evidence="4">The sequence shown here is derived from an EMBL/GenBank/DDBJ whole genome shotgun (WGS) entry which is preliminary data.</text>
</comment>
<evidence type="ECO:0000256" key="2">
    <source>
        <dbReference type="RuleBase" id="RU362097"/>
    </source>
</evidence>
<organism evidence="4 5">
    <name type="scientific">Nguyenibacter vanlangensis</name>
    <dbReference type="NCBI Taxonomy" id="1216886"/>
    <lineage>
        <taxon>Bacteria</taxon>
        <taxon>Pseudomonadati</taxon>
        <taxon>Pseudomonadota</taxon>
        <taxon>Alphaproteobacteria</taxon>
        <taxon>Acetobacterales</taxon>
        <taxon>Acetobacteraceae</taxon>
        <taxon>Nguyenibacter</taxon>
    </lineage>
</organism>
<keyword evidence="2" id="KW-1134">Transmembrane beta strand</keyword>
<keyword evidence="3" id="KW-0175">Coiled coil</keyword>
<evidence type="ECO:0000313" key="5">
    <source>
        <dbReference type="Proteomes" id="UP000534870"/>
    </source>
</evidence>
<dbReference type="NCBIfam" id="TIGR01845">
    <property type="entry name" value="outer_NodT"/>
    <property type="match status" value="1"/>
</dbReference>
<gene>
    <name evidence="4" type="ORF">HUK84_02100</name>
</gene>
<comment type="similarity">
    <text evidence="1 2">Belongs to the outer membrane factor (OMF) (TC 1.B.17) family.</text>
</comment>
<dbReference type="GO" id="GO:0015562">
    <property type="term" value="F:efflux transmembrane transporter activity"/>
    <property type="evidence" value="ECO:0007669"/>
    <property type="project" value="InterPro"/>
</dbReference>
<evidence type="ECO:0000256" key="3">
    <source>
        <dbReference type="SAM" id="Coils"/>
    </source>
</evidence>
<reference evidence="4 5" key="1">
    <citation type="submission" date="2020-06" db="EMBL/GenBank/DDBJ databases">
        <title>Description of novel acetic acid bacteria.</title>
        <authorList>
            <person name="Sombolestani A."/>
        </authorList>
    </citation>
    <scope>NUCLEOTIDE SEQUENCE [LARGE SCALE GENOMIC DNA]</scope>
    <source>
        <strain evidence="4 5">LMG 31431</strain>
    </source>
</reference>
<dbReference type="SUPFAM" id="SSF56954">
    <property type="entry name" value="Outer membrane efflux proteins (OEP)"/>
    <property type="match status" value="1"/>
</dbReference>
<feature type="coiled-coil region" evidence="3">
    <location>
        <begin position="197"/>
        <end position="224"/>
    </location>
</feature>
<dbReference type="AlphaFoldDB" id="A0A7Y7M4G2"/>
<dbReference type="InterPro" id="IPR003423">
    <property type="entry name" value="OMP_efflux"/>
</dbReference>
<proteinExistence type="inferred from homology"/>